<accession>A0A8J3CBQ2</accession>
<feature type="binding site" evidence="1">
    <location>
        <position position="288"/>
    </location>
    <ligand>
        <name>Zn(2+)</name>
        <dbReference type="ChEBI" id="CHEBI:29105"/>
    </ligand>
</feature>
<dbReference type="Proteomes" id="UP000637578">
    <property type="component" value="Unassembled WGS sequence"/>
</dbReference>
<reference evidence="3" key="2">
    <citation type="submission" date="2020-09" db="EMBL/GenBank/DDBJ databases">
        <authorList>
            <person name="Sun Q."/>
            <person name="Zhou Y."/>
        </authorList>
    </citation>
    <scope>NUCLEOTIDE SEQUENCE</scope>
    <source>
        <strain evidence="3">CGMCC 4.5737</strain>
    </source>
</reference>
<feature type="binding site" evidence="1">
    <location>
        <position position="337"/>
    </location>
    <ligand>
        <name>Zn(2+)</name>
        <dbReference type="ChEBI" id="CHEBI:29105"/>
    </ligand>
</feature>
<keyword evidence="4" id="KW-1185">Reference proteome</keyword>
<evidence type="ECO:0000256" key="1">
    <source>
        <dbReference type="PIRSR" id="PIRSR607822-1"/>
    </source>
</evidence>
<keyword evidence="2" id="KW-0812">Transmembrane</keyword>
<keyword evidence="1" id="KW-0862">Zinc</keyword>
<gene>
    <name evidence="3" type="ORF">GCM10012275_13860</name>
</gene>
<name>A0A8J3CBQ2_9PSEU</name>
<dbReference type="AlphaFoldDB" id="A0A8J3CBQ2"/>
<comment type="caution">
    <text evidence="3">The sequence shown here is derived from an EMBL/GenBank/DDBJ whole genome shotgun (WGS) entry which is preliminary data.</text>
</comment>
<feature type="binding site" evidence="1">
    <location>
        <position position="338"/>
    </location>
    <ligand>
        <name>Zn(2+)</name>
        <dbReference type="ChEBI" id="CHEBI:29105"/>
    </ligand>
</feature>
<dbReference type="GO" id="GO:0031179">
    <property type="term" value="P:peptide modification"/>
    <property type="evidence" value="ECO:0007669"/>
    <property type="project" value="InterPro"/>
</dbReference>
<protein>
    <submittedName>
        <fullName evidence="3">Uncharacterized protein</fullName>
    </submittedName>
</protein>
<dbReference type="RefSeq" id="WP_189055073.1">
    <property type="nucleotide sequence ID" value="NZ_BMMK01000004.1"/>
</dbReference>
<feature type="transmembrane region" description="Helical" evidence="2">
    <location>
        <begin position="210"/>
        <end position="232"/>
    </location>
</feature>
<dbReference type="SMART" id="SM01260">
    <property type="entry name" value="LANC_like"/>
    <property type="match status" value="1"/>
</dbReference>
<dbReference type="GO" id="GO:0046872">
    <property type="term" value="F:metal ion binding"/>
    <property type="evidence" value="ECO:0007669"/>
    <property type="project" value="UniProtKB-KW"/>
</dbReference>
<dbReference type="Gene3D" id="1.50.10.20">
    <property type="match status" value="1"/>
</dbReference>
<keyword evidence="1" id="KW-0479">Metal-binding</keyword>
<proteinExistence type="predicted"/>
<organism evidence="3 4">
    <name type="scientific">Longimycelium tulufanense</name>
    <dbReference type="NCBI Taxonomy" id="907463"/>
    <lineage>
        <taxon>Bacteria</taxon>
        <taxon>Bacillati</taxon>
        <taxon>Actinomycetota</taxon>
        <taxon>Actinomycetes</taxon>
        <taxon>Pseudonocardiales</taxon>
        <taxon>Pseudonocardiaceae</taxon>
        <taxon>Longimycelium</taxon>
    </lineage>
</organism>
<dbReference type="SUPFAM" id="SSF158745">
    <property type="entry name" value="LanC-like"/>
    <property type="match status" value="1"/>
</dbReference>
<evidence type="ECO:0000313" key="3">
    <source>
        <dbReference type="EMBL" id="GGM44062.1"/>
    </source>
</evidence>
<reference evidence="3" key="1">
    <citation type="journal article" date="2014" name="Int. J. Syst. Evol. Microbiol.">
        <title>Complete genome sequence of Corynebacterium casei LMG S-19264T (=DSM 44701T), isolated from a smear-ripened cheese.</title>
        <authorList>
            <consortium name="US DOE Joint Genome Institute (JGI-PGF)"/>
            <person name="Walter F."/>
            <person name="Albersmeier A."/>
            <person name="Kalinowski J."/>
            <person name="Ruckert C."/>
        </authorList>
    </citation>
    <scope>NUCLEOTIDE SEQUENCE</scope>
    <source>
        <strain evidence="3">CGMCC 4.5737</strain>
    </source>
</reference>
<keyword evidence="2" id="KW-0472">Membrane</keyword>
<dbReference type="InterPro" id="IPR007822">
    <property type="entry name" value="LANC-like"/>
</dbReference>
<evidence type="ECO:0000256" key="2">
    <source>
        <dbReference type="SAM" id="Phobius"/>
    </source>
</evidence>
<sequence length="440" mass="46975">MDHDDSRTRARALEVVAAVAERLSDPRHVAAHATPTAEYAGSLLANGHAGVALLFIELGRWEPRWNVPGTAHLLASVAGLKGAASRVGLFGGLAGLGFACRLVASEQEGYLSVRQHVRSPVNATAVRLAAALHERFSHGEPNLGVNDYDLFYGLTGLGTYLLAEDKADDGGLVGVIDALSLLAGTREIAGHRVPSAWVERTPLIGYPQGYLNLGLAHGLAGVLAFLASALLVGVEFPRQRETVEHLATWLLAQRRPDRRGRLCWPRILSFGEVTGVANTTPLTQLGWCYGSVGVANALRLAARALHRPEWMRDAITTMRDGFDVAGDLDHVRDAGICHGWAGLLCLVLRALDDVTEPQARDALQELSTTLAERVLGQFEPDSRFGFRAVHGNEMYDDPGFALGAAGTALALHAYATGQPPRSGWDSALLLVPPPVDGSAE</sequence>
<dbReference type="Pfam" id="PF05147">
    <property type="entry name" value="LANC_like"/>
    <property type="match status" value="1"/>
</dbReference>
<dbReference type="EMBL" id="BMMK01000004">
    <property type="protein sequence ID" value="GGM44062.1"/>
    <property type="molecule type" value="Genomic_DNA"/>
</dbReference>
<keyword evidence="2" id="KW-1133">Transmembrane helix</keyword>
<dbReference type="PRINTS" id="PR01955">
    <property type="entry name" value="LANCFRANKIA"/>
</dbReference>
<dbReference type="PRINTS" id="PR01950">
    <property type="entry name" value="LANCSUPER"/>
</dbReference>
<evidence type="ECO:0000313" key="4">
    <source>
        <dbReference type="Proteomes" id="UP000637578"/>
    </source>
</evidence>